<protein>
    <recommendedName>
        <fullName evidence="2">DUF8147 domain-containing protein</fullName>
    </recommendedName>
</protein>
<gene>
    <name evidence="3" type="ORF">I7X12_03810</name>
</gene>
<dbReference type="KEGG" id="hlt:I7X12_03810"/>
<sequence length="126" mass="12070">MNTRTLALALAAGLATFLAVGAAVTEVALRWIEFSLFVGLPVGAVAGVTAGALVVLGGGDEASDRQRAVGVAVGAFGVAFLLAFAVAVGAFSVPNSRALTLSTVVALGAAAGANALDLAGIASSTG</sequence>
<accession>A0A7T3FZT2</accession>
<organism evidence="3 4">
    <name type="scientific">Halosimplex litoreum</name>
    <dbReference type="NCBI Taxonomy" id="1198301"/>
    <lineage>
        <taxon>Archaea</taxon>
        <taxon>Methanobacteriati</taxon>
        <taxon>Methanobacteriota</taxon>
        <taxon>Stenosarchaea group</taxon>
        <taxon>Halobacteria</taxon>
        <taxon>Halobacteriales</taxon>
        <taxon>Haloarculaceae</taxon>
        <taxon>Halosimplex</taxon>
    </lineage>
</organism>
<dbReference type="EMBL" id="CP065856">
    <property type="protein sequence ID" value="QPV63769.1"/>
    <property type="molecule type" value="Genomic_DNA"/>
</dbReference>
<proteinExistence type="predicted"/>
<feature type="domain" description="DUF8147" evidence="2">
    <location>
        <begin position="3"/>
        <end position="113"/>
    </location>
</feature>
<keyword evidence="1" id="KW-1133">Transmembrane helix</keyword>
<dbReference type="RefSeq" id="WP_198062551.1">
    <property type="nucleotide sequence ID" value="NZ_CP065856.1"/>
</dbReference>
<feature type="transmembrane region" description="Helical" evidence="1">
    <location>
        <begin position="68"/>
        <end position="93"/>
    </location>
</feature>
<keyword evidence="1" id="KW-0812">Transmembrane</keyword>
<keyword evidence="4" id="KW-1185">Reference proteome</keyword>
<evidence type="ECO:0000256" key="1">
    <source>
        <dbReference type="SAM" id="Phobius"/>
    </source>
</evidence>
<dbReference type="InterPro" id="IPR058460">
    <property type="entry name" value="DUF8147"/>
</dbReference>
<name>A0A7T3FZT2_9EURY</name>
<reference evidence="3 4" key="1">
    <citation type="submission" date="2020-12" db="EMBL/GenBank/DDBJ databases">
        <title>Halosimplex halophilum sp. nov. and Halosimplex salinum sp. nov., two new members of the genus Halosimplex.</title>
        <authorList>
            <person name="Cui H.L."/>
        </authorList>
    </citation>
    <scope>NUCLEOTIDE SEQUENCE [LARGE SCALE GENOMIC DNA]</scope>
    <source>
        <strain evidence="3 4">YGH94</strain>
    </source>
</reference>
<dbReference type="Pfam" id="PF26472">
    <property type="entry name" value="DUF8147"/>
    <property type="match status" value="1"/>
</dbReference>
<feature type="transmembrane region" description="Helical" evidence="1">
    <location>
        <begin position="31"/>
        <end position="56"/>
    </location>
</feature>
<evidence type="ECO:0000313" key="4">
    <source>
        <dbReference type="Proteomes" id="UP000595001"/>
    </source>
</evidence>
<dbReference type="AlphaFoldDB" id="A0A7T3FZT2"/>
<dbReference type="Proteomes" id="UP000595001">
    <property type="component" value="Chromosome"/>
</dbReference>
<feature type="transmembrane region" description="Helical" evidence="1">
    <location>
        <begin position="99"/>
        <end position="122"/>
    </location>
</feature>
<evidence type="ECO:0000313" key="3">
    <source>
        <dbReference type="EMBL" id="QPV63769.1"/>
    </source>
</evidence>
<dbReference type="GeneID" id="60587589"/>
<keyword evidence="1" id="KW-0472">Membrane</keyword>
<evidence type="ECO:0000259" key="2">
    <source>
        <dbReference type="Pfam" id="PF26472"/>
    </source>
</evidence>